<dbReference type="RefSeq" id="WP_345154644.1">
    <property type="nucleotide sequence ID" value="NZ_BAABEO010000036.1"/>
</dbReference>
<evidence type="ECO:0000256" key="1">
    <source>
        <dbReference type="SAM" id="MobiDB-lite"/>
    </source>
</evidence>
<evidence type="ECO:0000313" key="2">
    <source>
        <dbReference type="EMBL" id="GAA3704232.1"/>
    </source>
</evidence>
<dbReference type="Proteomes" id="UP001500752">
    <property type="component" value="Unassembled WGS sequence"/>
</dbReference>
<protein>
    <submittedName>
        <fullName evidence="2">Uncharacterized protein</fullName>
    </submittedName>
</protein>
<evidence type="ECO:0000313" key="3">
    <source>
        <dbReference type="Proteomes" id="UP001500752"/>
    </source>
</evidence>
<organism evidence="2 3">
    <name type="scientific">Arthrobacter ginkgonis</name>
    <dbReference type="NCBI Taxonomy" id="1630594"/>
    <lineage>
        <taxon>Bacteria</taxon>
        <taxon>Bacillati</taxon>
        <taxon>Actinomycetota</taxon>
        <taxon>Actinomycetes</taxon>
        <taxon>Micrococcales</taxon>
        <taxon>Micrococcaceae</taxon>
        <taxon>Arthrobacter</taxon>
    </lineage>
</organism>
<keyword evidence="3" id="KW-1185">Reference proteome</keyword>
<sequence>MGTPQDEPLRSARDRRLREIEDRLMAEEAERGRAELIVKLNRQLGRPTDPSIVARAAGEMPPPLRPERQRRFEEIFQELLIEEADRGRAGLIVKLNRRLGRPTDPATIERAQRRPRGGR</sequence>
<accession>A0ABP7DHF3</accession>
<name>A0ABP7DHF3_9MICC</name>
<gene>
    <name evidence="2" type="ORF">GCM10023081_45670</name>
</gene>
<feature type="region of interest" description="Disordered" evidence="1">
    <location>
        <begin position="99"/>
        <end position="119"/>
    </location>
</feature>
<comment type="caution">
    <text evidence="2">The sequence shown here is derived from an EMBL/GenBank/DDBJ whole genome shotgun (WGS) entry which is preliminary data.</text>
</comment>
<reference evidence="3" key="1">
    <citation type="journal article" date="2019" name="Int. J. Syst. Evol. Microbiol.">
        <title>The Global Catalogue of Microorganisms (GCM) 10K type strain sequencing project: providing services to taxonomists for standard genome sequencing and annotation.</title>
        <authorList>
            <consortium name="The Broad Institute Genomics Platform"/>
            <consortium name="The Broad Institute Genome Sequencing Center for Infectious Disease"/>
            <person name="Wu L."/>
            <person name="Ma J."/>
        </authorList>
    </citation>
    <scope>NUCLEOTIDE SEQUENCE [LARGE SCALE GENOMIC DNA]</scope>
    <source>
        <strain evidence="3">JCM 30742</strain>
    </source>
</reference>
<proteinExistence type="predicted"/>
<dbReference type="EMBL" id="BAABEO010000036">
    <property type="protein sequence ID" value="GAA3704232.1"/>
    <property type="molecule type" value="Genomic_DNA"/>
</dbReference>